<evidence type="ECO:0000313" key="8">
    <source>
        <dbReference type="RefSeq" id="XP_027342351.1"/>
    </source>
</evidence>
<evidence type="ECO:0000256" key="2">
    <source>
        <dbReference type="ARBA" id="ARBA00022912"/>
    </source>
</evidence>
<accession>A0A8B8KF28</accession>
<dbReference type="SMART" id="SM00577">
    <property type="entry name" value="CPDc"/>
    <property type="match status" value="1"/>
</dbReference>
<dbReference type="InterPro" id="IPR011948">
    <property type="entry name" value="Dullard_phosphatase"/>
</dbReference>
<reference evidence="7" key="1">
    <citation type="journal article" date="2019" name="Toxins">
        <title>Detection of Abrin-Like and Prepropulchellin-Like Toxin Genes and Transcripts Using Whole Genome Sequencing and Full-Length Transcript Sequencing of Abrus precatorius.</title>
        <authorList>
            <person name="Hovde B.T."/>
            <person name="Daligault H.E."/>
            <person name="Hanschen E.R."/>
            <person name="Kunde Y.A."/>
            <person name="Johnson M.B."/>
            <person name="Starkenburg S.R."/>
            <person name="Johnson S.L."/>
        </authorList>
    </citation>
    <scope>NUCLEOTIDE SEQUENCE [LARGE SCALE GENOMIC DNA]</scope>
</reference>
<dbReference type="Gene3D" id="3.40.50.1000">
    <property type="entry name" value="HAD superfamily/HAD-like"/>
    <property type="match status" value="1"/>
</dbReference>
<dbReference type="OrthoDB" id="277011at2759"/>
<dbReference type="InterPro" id="IPR023214">
    <property type="entry name" value="HAD_sf"/>
</dbReference>
<comment type="function">
    <text evidence="3">Probable phosphatase.</text>
</comment>
<dbReference type="RefSeq" id="XP_027342353.1">
    <property type="nucleotide sequence ID" value="XM_027486552.1"/>
</dbReference>
<keyword evidence="1" id="KW-0378">Hydrolase</keyword>
<dbReference type="RefSeq" id="XP_027342351.1">
    <property type="nucleotide sequence ID" value="XM_027486550.1"/>
</dbReference>
<evidence type="ECO:0000313" key="7">
    <source>
        <dbReference type="Proteomes" id="UP000694853"/>
    </source>
</evidence>
<keyword evidence="7" id="KW-1185">Reference proteome</keyword>
<dbReference type="NCBIfam" id="TIGR02251">
    <property type="entry name" value="HIF-SF_euk"/>
    <property type="match status" value="1"/>
</dbReference>
<organism evidence="7 8">
    <name type="scientific">Abrus precatorius</name>
    <name type="common">Indian licorice</name>
    <name type="synonym">Glycine abrus</name>
    <dbReference type="NCBI Taxonomy" id="3816"/>
    <lineage>
        <taxon>Eukaryota</taxon>
        <taxon>Viridiplantae</taxon>
        <taxon>Streptophyta</taxon>
        <taxon>Embryophyta</taxon>
        <taxon>Tracheophyta</taxon>
        <taxon>Spermatophyta</taxon>
        <taxon>Magnoliopsida</taxon>
        <taxon>eudicotyledons</taxon>
        <taxon>Gunneridae</taxon>
        <taxon>Pentapetalae</taxon>
        <taxon>rosids</taxon>
        <taxon>fabids</taxon>
        <taxon>Fabales</taxon>
        <taxon>Fabaceae</taxon>
        <taxon>Papilionoideae</taxon>
        <taxon>50 kb inversion clade</taxon>
        <taxon>NPAAA clade</taxon>
        <taxon>indigoferoid/millettioid clade</taxon>
        <taxon>Abreae</taxon>
        <taxon>Abrus</taxon>
    </lineage>
</organism>
<dbReference type="InterPro" id="IPR036412">
    <property type="entry name" value="HAD-like_sf"/>
</dbReference>
<dbReference type="RefSeq" id="XP_027342354.1">
    <property type="nucleotide sequence ID" value="XM_027486553.1"/>
</dbReference>
<feature type="domain" description="FCP1 homology" evidence="6">
    <location>
        <begin position="285"/>
        <end position="445"/>
    </location>
</feature>
<dbReference type="CDD" id="cd07521">
    <property type="entry name" value="HAD_FCP1-like"/>
    <property type="match status" value="1"/>
</dbReference>
<evidence type="ECO:0000259" key="6">
    <source>
        <dbReference type="PROSITE" id="PS50969"/>
    </source>
</evidence>
<dbReference type="KEGG" id="aprc:113855085"/>
<sequence length="463" mass="52481">MPILQMKAKSTTTCKKDESYPHVCQKSNKISKKPHSMVRITNEKEILAISNQTSQNDFSKIEESSKDHDNEKDMQQTCSSFNGCTDSIDGKDSFPSSVSLDSESMPSYFNGSNYAHCHQFDSVNKEQITWADQVDDINVPNFQMLQVLDLYPYEGCSTGLPCDGISVIDNSWSFNSLPDLEFTGTSFINHVNEGILSFPSVEETIQSADYRYVGSSEECLQMSDSSWFHLMCHQAKPFTNELDVNTSQFDSDRVDYFDPETFVKSFLELSDESNSLPALVSKETSKQKRVTLVLDLDETLVHASAQECDSADFTIQISLSIDKEFTVYVRKRPFLQEFLEKVSEMFEIIIFTASKRIYAEKLLAVLDPDKKLFSRQVYRESCILKDNTYTKDLTVLGIDLAKVAIVDNSPKVYRLQVNNGIPIESWFDDPSDTALISLLPFLEKLVDVDDVRPIIAEKFGARI</sequence>
<evidence type="ECO:0000256" key="4">
    <source>
        <dbReference type="ARBA" id="ARBA00038355"/>
    </source>
</evidence>
<reference evidence="8 9" key="2">
    <citation type="submission" date="2025-04" db="UniProtKB">
        <authorList>
            <consortium name="RefSeq"/>
        </authorList>
    </citation>
    <scope>IDENTIFICATION</scope>
    <source>
        <tissue evidence="8 9">Young leaves</tissue>
    </source>
</reference>
<feature type="compositionally biased region" description="Basic and acidic residues" evidence="5">
    <location>
        <begin position="59"/>
        <end position="74"/>
    </location>
</feature>
<proteinExistence type="inferred from homology"/>
<evidence type="ECO:0000256" key="3">
    <source>
        <dbReference type="ARBA" id="ARBA00037324"/>
    </source>
</evidence>
<protein>
    <submittedName>
        <fullName evidence="8 9">Uncharacterized protein LOC113855085</fullName>
    </submittedName>
</protein>
<evidence type="ECO:0000313" key="10">
    <source>
        <dbReference type="RefSeq" id="XP_027342353.1"/>
    </source>
</evidence>
<evidence type="ECO:0000256" key="5">
    <source>
        <dbReference type="SAM" id="MobiDB-lite"/>
    </source>
</evidence>
<dbReference type="AlphaFoldDB" id="A0A8B8KF28"/>
<dbReference type="InterPro" id="IPR050365">
    <property type="entry name" value="TIM50"/>
</dbReference>
<dbReference type="Proteomes" id="UP000694853">
    <property type="component" value="Unplaced"/>
</dbReference>
<keyword evidence="2" id="KW-0904">Protein phosphatase</keyword>
<dbReference type="InterPro" id="IPR004274">
    <property type="entry name" value="FCP1_dom"/>
</dbReference>
<dbReference type="RefSeq" id="XP_027342352.1">
    <property type="nucleotide sequence ID" value="XM_027486551.1"/>
</dbReference>
<gene>
    <name evidence="8 9 10 11" type="primary">LOC113855085</name>
</gene>
<name>A0A8B8KF28_ABRPR</name>
<dbReference type="GeneID" id="113855085"/>
<comment type="similarity">
    <text evidence="4">Belongs to the CTDSPL2 family.</text>
</comment>
<dbReference type="FunFam" id="3.40.50.1000:FF:000015">
    <property type="entry name" value="CTD small phosphatase-like protein 2"/>
    <property type="match status" value="1"/>
</dbReference>
<dbReference type="GO" id="GO:0004721">
    <property type="term" value="F:phosphoprotein phosphatase activity"/>
    <property type="evidence" value="ECO:0007669"/>
    <property type="project" value="UniProtKB-KW"/>
</dbReference>
<evidence type="ECO:0000256" key="1">
    <source>
        <dbReference type="ARBA" id="ARBA00022801"/>
    </source>
</evidence>
<feature type="compositionally biased region" description="Polar residues" evidence="5">
    <location>
        <begin position="49"/>
        <end position="58"/>
    </location>
</feature>
<dbReference type="PANTHER" id="PTHR12210">
    <property type="entry name" value="DULLARD PROTEIN PHOSPHATASE"/>
    <property type="match status" value="1"/>
</dbReference>
<evidence type="ECO:0000313" key="9">
    <source>
        <dbReference type="RefSeq" id="XP_027342352.1"/>
    </source>
</evidence>
<evidence type="ECO:0000313" key="11">
    <source>
        <dbReference type="RefSeq" id="XP_027342354.1"/>
    </source>
</evidence>
<dbReference type="Pfam" id="PF03031">
    <property type="entry name" value="NIF"/>
    <property type="match status" value="1"/>
</dbReference>
<dbReference type="SUPFAM" id="SSF56784">
    <property type="entry name" value="HAD-like"/>
    <property type="match status" value="1"/>
</dbReference>
<dbReference type="PROSITE" id="PS50969">
    <property type="entry name" value="FCP1"/>
    <property type="match status" value="1"/>
</dbReference>
<dbReference type="GO" id="GO:0005634">
    <property type="term" value="C:nucleus"/>
    <property type="evidence" value="ECO:0007669"/>
    <property type="project" value="UniProtKB-ARBA"/>
</dbReference>
<feature type="region of interest" description="Disordered" evidence="5">
    <location>
        <begin position="49"/>
        <end position="76"/>
    </location>
</feature>